<accession>A0A420WVQ8</accession>
<proteinExistence type="predicted"/>
<dbReference type="Proteomes" id="UP000281975">
    <property type="component" value="Unassembled WGS sequence"/>
</dbReference>
<organism evidence="3 4">
    <name type="scientific">Kushneria sinocarnis</name>
    <dbReference type="NCBI Taxonomy" id="595502"/>
    <lineage>
        <taxon>Bacteria</taxon>
        <taxon>Pseudomonadati</taxon>
        <taxon>Pseudomonadota</taxon>
        <taxon>Gammaproteobacteria</taxon>
        <taxon>Oceanospirillales</taxon>
        <taxon>Halomonadaceae</taxon>
        <taxon>Kushneria</taxon>
    </lineage>
</organism>
<dbReference type="RefSeq" id="WP_121173256.1">
    <property type="nucleotide sequence ID" value="NZ_RBIN01000006.1"/>
</dbReference>
<dbReference type="AlphaFoldDB" id="A0A420WVQ8"/>
<sequence>MSPLIAYAIGSALVIGIILIGHAHEKAQAAHQKRQRELARSCEREAGQRQRNMHVTGQQVAA</sequence>
<feature type="transmembrane region" description="Helical" evidence="2">
    <location>
        <begin position="6"/>
        <end position="24"/>
    </location>
</feature>
<reference evidence="3 4" key="1">
    <citation type="submission" date="2018-10" db="EMBL/GenBank/DDBJ databases">
        <title>Genomic Encyclopedia of Type Strains, Phase IV (KMG-IV): sequencing the most valuable type-strain genomes for metagenomic binning, comparative biology and taxonomic classification.</title>
        <authorList>
            <person name="Goeker M."/>
        </authorList>
    </citation>
    <scope>NUCLEOTIDE SEQUENCE [LARGE SCALE GENOMIC DNA]</scope>
    <source>
        <strain evidence="3 4">DSM 23229</strain>
    </source>
</reference>
<gene>
    <name evidence="3" type="ORF">C7446_2343</name>
</gene>
<keyword evidence="2" id="KW-1133">Transmembrane helix</keyword>
<keyword evidence="2" id="KW-0812">Transmembrane</keyword>
<evidence type="ECO:0000313" key="4">
    <source>
        <dbReference type="Proteomes" id="UP000281975"/>
    </source>
</evidence>
<feature type="compositionally biased region" description="Polar residues" evidence="1">
    <location>
        <begin position="49"/>
        <end position="62"/>
    </location>
</feature>
<keyword evidence="4" id="KW-1185">Reference proteome</keyword>
<feature type="region of interest" description="Disordered" evidence="1">
    <location>
        <begin position="31"/>
        <end position="62"/>
    </location>
</feature>
<evidence type="ECO:0000256" key="2">
    <source>
        <dbReference type="SAM" id="Phobius"/>
    </source>
</evidence>
<dbReference type="EMBL" id="RBIN01000006">
    <property type="protein sequence ID" value="RKR02625.1"/>
    <property type="molecule type" value="Genomic_DNA"/>
</dbReference>
<name>A0A420WVQ8_9GAMM</name>
<evidence type="ECO:0000256" key="1">
    <source>
        <dbReference type="SAM" id="MobiDB-lite"/>
    </source>
</evidence>
<keyword evidence="2" id="KW-0472">Membrane</keyword>
<protein>
    <submittedName>
        <fullName evidence="3">Uncharacterized protein</fullName>
    </submittedName>
</protein>
<evidence type="ECO:0000313" key="3">
    <source>
        <dbReference type="EMBL" id="RKR02625.1"/>
    </source>
</evidence>
<comment type="caution">
    <text evidence="3">The sequence shown here is derived from an EMBL/GenBank/DDBJ whole genome shotgun (WGS) entry which is preliminary data.</text>
</comment>
<feature type="compositionally biased region" description="Basic and acidic residues" evidence="1">
    <location>
        <begin position="35"/>
        <end position="48"/>
    </location>
</feature>